<dbReference type="Pfam" id="PF01593">
    <property type="entry name" value="Amino_oxidase"/>
    <property type="match status" value="1"/>
</dbReference>
<comment type="cofactor">
    <cofactor evidence="1">
        <name>FAD</name>
        <dbReference type="ChEBI" id="CHEBI:57692"/>
    </cofactor>
</comment>
<proteinExistence type="inferred from homology"/>
<dbReference type="InterPro" id="IPR001613">
    <property type="entry name" value="Flavin_amine_oxidase"/>
</dbReference>
<name>A0A1I3PG88_9EURY</name>
<keyword evidence="3" id="KW-0560">Oxidoreductase</keyword>
<dbReference type="AlphaFoldDB" id="A0A1I3PG88"/>
<dbReference type="PANTHER" id="PTHR43563">
    <property type="entry name" value="AMINE OXIDASE"/>
    <property type="match status" value="1"/>
</dbReference>
<dbReference type="Gene3D" id="3.90.660.10">
    <property type="match status" value="1"/>
</dbReference>
<dbReference type="Proteomes" id="UP000182829">
    <property type="component" value="Unassembled WGS sequence"/>
</dbReference>
<dbReference type="OrthoDB" id="203172at2157"/>
<dbReference type="GO" id="GO:0016491">
    <property type="term" value="F:oxidoreductase activity"/>
    <property type="evidence" value="ECO:0007669"/>
    <property type="project" value="UniProtKB-KW"/>
</dbReference>
<gene>
    <name evidence="5" type="ORF">SAMN05443661_11768</name>
</gene>
<comment type="similarity">
    <text evidence="2">Belongs to the flavin monoamine oxidase family.</text>
</comment>
<dbReference type="SUPFAM" id="SSF51905">
    <property type="entry name" value="FAD/NAD(P)-binding domain"/>
    <property type="match status" value="1"/>
</dbReference>
<evidence type="ECO:0000256" key="3">
    <source>
        <dbReference type="ARBA" id="ARBA00023002"/>
    </source>
</evidence>
<dbReference type="GeneID" id="14206656"/>
<reference evidence="5 6" key="1">
    <citation type="submission" date="2016-10" db="EMBL/GenBank/DDBJ databases">
        <authorList>
            <person name="de Groot N.N."/>
        </authorList>
    </citation>
    <scope>NUCLEOTIDE SEQUENCE [LARGE SCALE GENOMIC DNA]</scope>
    <source>
        <strain evidence="5 6">SP2</strain>
    </source>
</reference>
<accession>A0A1I3PG88</accession>
<protein>
    <submittedName>
        <fullName evidence="5">Monoamine oxidase</fullName>
    </submittedName>
</protein>
<evidence type="ECO:0000313" key="6">
    <source>
        <dbReference type="Proteomes" id="UP000182829"/>
    </source>
</evidence>
<dbReference type="PANTHER" id="PTHR43563:SF1">
    <property type="entry name" value="AMINE OXIDASE [FLAVIN-CONTAINING] B"/>
    <property type="match status" value="1"/>
</dbReference>
<dbReference type="Gene3D" id="3.50.50.60">
    <property type="entry name" value="FAD/NAD(P)-binding domain"/>
    <property type="match status" value="1"/>
</dbReference>
<dbReference type="PRINTS" id="PR00757">
    <property type="entry name" value="AMINEOXDASEF"/>
</dbReference>
<dbReference type="EMBL" id="FORO01000017">
    <property type="protein sequence ID" value="SFJ20299.1"/>
    <property type="molecule type" value="Genomic_DNA"/>
</dbReference>
<dbReference type="Gene3D" id="1.10.405.10">
    <property type="entry name" value="Guanine Nucleotide Dissociation Inhibitor, domain 1"/>
    <property type="match status" value="1"/>
</dbReference>
<evidence type="ECO:0000259" key="4">
    <source>
        <dbReference type="Pfam" id="PF01593"/>
    </source>
</evidence>
<dbReference type="InterPro" id="IPR036188">
    <property type="entry name" value="FAD/NAD-bd_sf"/>
</dbReference>
<dbReference type="InterPro" id="IPR050703">
    <property type="entry name" value="Flavin_MAO"/>
</dbReference>
<evidence type="ECO:0000256" key="1">
    <source>
        <dbReference type="ARBA" id="ARBA00001974"/>
    </source>
</evidence>
<dbReference type="OMA" id="PIHWAGT"/>
<sequence>MNEIWDTEQYDVGIVGAGLAGLTAARELTGAGLDVVVLEARDRVGGRTIGGSLSTGDTIDRGAEWIGAEHDRVLELVEEFDLELCEQYGSGLDRVAVTGDVFDHGDRFQALPSESATELREAADRIESLRDGVPRETPHEVPDADAWDATTLESWKRETMETEVARQTFDAFVRAEFTVEPSEISLLYFLTAVNAAGGLEMASDSVSATQEYRLAGSTHQLSRGLAAELGDVVRLGEPVRRIDRRGDGVTLETDDGTYAVSNAVVAIPQPLVGNIDHEPPLPARRRGLGQRMPMGSVVKCIAAYEEPFWRSDGYSGSVLAADGVVSEVADGTLPNGDSGLLVAFIAGADALEWSDRPVSERRERVLAELERYVGPKAADPLEYVDEPWSTTRWSTGGYNAVMTPGTLTSCGAVLREPVDGVYWAGSETALEGRGFMEGAIRSGERVAVEIRE</sequence>
<feature type="domain" description="Amine oxidase" evidence="4">
    <location>
        <begin position="19"/>
        <end position="450"/>
    </location>
</feature>
<organism evidence="5 6">
    <name type="scientific">Natronobacterium gregoryi</name>
    <dbReference type="NCBI Taxonomy" id="44930"/>
    <lineage>
        <taxon>Archaea</taxon>
        <taxon>Methanobacteriati</taxon>
        <taxon>Methanobacteriota</taxon>
        <taxon>Stenosarchaea group</taxon>
        <taxon>Halobacteria</taxon>
        <taxon>Halobacteriales</taxon>
        <taxon>Natrialbaceae</taxon>
        <taxon>Natronobacterium</taxon>
    </lineage>
</organism>
<dbReference type="SUPFAM" id="SSF54373">
    <property type="entry name" value="FAD-linked reductases, C-terminal domain"/>
    <property type="match status" value="1"/>
</dbReference>
<evidence type="ECO:0000313" key="5">
    <source>
        <dbReference type="EMBL" id="SFJ20299.1"/>
    </source>
</evidence>
<evidence type="ECO:0000256" key="2">
    <source>
        <dbReference type="ARBA" id="ARBA00005995"/>
    </source>
</evidence>
<dbReference type="RefSeq" id="WP_005581379.1">
    <property type="nucleotide sequence ID" value="NZ_FORO01000017.1"/>
</dbReference>
<dbReference type="InterPro" id="IPR002937">
    <property type="entry name" value="Amino_oxidase"/>
</dbReference>